<dbReference type="Pfam" id="PF00953">
    <property type="entry name" value="Glycos_transf_4"/>
    <property type="match status" value="1"/>
</dbReference>
<reference evidence="10" key="1">
    <citation type="journal article" date="2007" name="PLoS Genet.">
        <title>Patterns and implications of gene gain and loss in the evolution of Prochlorococcus.</title>
        <authorList>
            <person name="Kettler G.C."/>
            <person name="Martiny A.C."/>
            <person name="Huang K."/>
            <person name="Zucker J."/>
            <person name="Coleman M.L."/>
            <person name="Rodrigue S."/>
            <person name="Chen F."/>
            <person name="Lapidus A."/>
            <person name="Ferriera S."/>
            <person name="Johnson J."/>
            <person name="Steglich C."/>
            <person name="Church G.M."/>
            <person name="Richardson P."/>
            <person name="Chisholm S.W."/>
        </authorList>
    </citation>
    <scope>NUCLEOTIDE SEQUENCE [LARGE SCALE GENOMIC DNA]</scope>
    <source>
        <strain evidence="10">NATL1A</strain>
    </source>
</reference>
<dbReference type="RefSeq" id="WP_011823563.1">
    <property type="nucleotide sequence ID" value="NC_008819.1"/>
</dbReference>
<name>A2C1Q8_PROM1</name>
<dbReference type="InterPro" id="IPR000715">
    <property type="entry name" value="Glycosyl_transferase_4"/>
</dbReference>
<organism evidence="9 10">
    <name type="scientific">Prochlorococcus marinus (strain NATL1A)</name>
    <dbReference type="NCBI Taxonomy" id="167555"/>
    <lineage>
        <taxon>Bacteria</taxon>
        <taxon>Bacillati</taxon>
        <taxon>Cyanobacteriota</taxon>
        <taxon>Cyanophyceae</taxon>
        <taxon>Synechococcales</taxon>
        <taxon>Prochlorococcaceae</taxon>
        <taxon>Prochlorococcus</taxon>
    </lineage>
</organism>
<evidence type="ECO:0000256" key="6">
    <source>
        <dbReference type="ARBA" id="ARBA00023136"/>
    </source>
</evidence>
<dbReference type="HOGENOM" id="CLU_023982_3_0_3"/>
<feature type="transmembrane region" description="Helical" evidence="8">
    <location>
        <begin position="220"/>
        <end position="242"/>
    </location>
</feature>
<gene>
    <name evidence="9" type="primary">rfe</name>
    <name evidence="9" type="ordered locus">NATL1_08601</name>
</gene>
<keyword evidence="4 8" id="KW-0812">Transmembrane</keyword>
<feature type="transmembrane region" description="Helical" evidence="8">
    <location>
        <begin position="6"/>
        <end position="27"/>
    </location>
</feature>
<feature type="binding site" evidence="7">
    <location>
        <position position="196"/>
    </location>
    <ligand>
        <name>Mg(2+)</name>
        <dbReference type="ChEBI" id="CHEBI:18420"/>
    </ligand>
</feature>
<evidence type="ECO:0000313" key="9">
    <source>
        <dbReference type="EMBL" id="ABM75418.1"/>
    </source>
</evidence>
<dbReference type="Proteomes" id="UP000002592">
    <property type="component" value="Chromosome"/>
</dbReference>
<evidence type="ECO:0000256" key="7">
    <source>
        <dbReference type="PIRSR" id="PIRSR600715-1"/>
    </source>
</evidence>
<dbReference type="eggNOG" id="COG0472">
    <property type="taxonomic scope" value="Bacteria"/>
</dbReference>
<feature type="transmembrane region" description="Helical" evidence="8">
    <location>
        <begin position="97"/>
        <end position="114"/>
    </location>
</feature>
<dbReference type="EMBL" id="CP000553">
    <property type="protein sequence ID" value="ABM75418.1"/>
    <property type="molecule type" value="Genomic_DNA"/>
</dbReference>
<evidence type="ECO:0000256" key="2">
    <source>
        <dbReference type="ARBA" id="ARBA00022475"/>
    </source>
</evidence>
<comment type="cofactor">
    <cofactor evidence="7">
        <name>Mg(2+)</name>
        <dbReference type="ChEBI" id="CHEBI:18420"/>
    </cofactor>
</comment>
<dbReference type="CDD" id="cd06854">
    <property type="entry name" value="GT_WbpL_WbcO_like"/>
    <property type="match status" value="1"/>
</dbReference>
<evidence type="ECO:0000256" key="8">
    <source>
        <dbReference type="SAM" id="Phobius"/>
    </source>
</evidence>
<dbReference type="GO" id="GO:0005886">
    <property type="term" value="C:plasma membrane"/>
    <property type="evidence" value="ECO:0007669"/>
    <property type="project" value="UniProtKB-SubCell"/>
</dbReference>
<evidence type="ECO:0000256" key="4">
    <source>
        <dbReference type="ARBA" id="ARBA00022692"/>
    </source>
</evidence>
<feature type="transmembrane region" description="Helical" evidence="8">
    <location>
        <begin position="120"/>
        <end position="140"/>
    </location>
</feature>
<evidence type="ECO:0000313" key="10">
    <source>
        <dbReference type="Proteomes" id="UP000002592"/>
    </source>
</evidence>
<sequence length="315" mass="34758">MVILIISIFCSNFLLKLLLPSLNKNLIDKPNQRSSHTSPCITGGGVAFIIVHLAISIFLSNYNQNLNSTLNITMSCLPLAIVGFIDDYKGVRNYIRFSIQIIVSILIIYSSNIVQIENNFILSSVVYIFLAITSCTVINFTNFMDGLDGLVAGCMTVIFIVCAISINQSNSILALIGALIGFLFLNWHPAKVFMGDVGSTYLGAIYIGFVYLSTTWDQALGLILVSTPLMSDALICLIRRFISKQSIFKAHKLHLYQRLHQAGLSHNLVSIIYILGCIAMGIAFLGWGLKASLCLAFVEIFVGYLLDRRVATAFY</sequence>
<protein>
    <submittedName>
        <fullName evidence="9">UDP-N-acetylmuramyl pentapeptide phosphotransferase/UDP-N-acetylglucosamine-1-phosphate transferase</fullName>
    </submittedName>
</protein>
<feature type="transmembrane region" description="Helical" evidence="8">
    <location>
        <begin position="197"/>
        <end position="214"/>
    </location>
</feature>
<dbReference type="GO" id="GO:0046872">
    <property type="term" value="F:metal ion binding"/>
    <property type="evidence" value="ECO:0007669"/>
    <property type="project" value="UniProtKB-KW"/>
</dbReference>
<keyword evidence="5 8" id="KW-1133">Transmembrane helix</keyword>
<comment type="subcellular location">
    <subcellularLocation>
        <location evidence="1">Cell membrane</location>
        <topology evidence="1">Multi-pass membrane protein</topology>
    </subcellularLocation>
</comment>
<evidence type="ECO:0000256" key="5">
    <source>
        <dbReference type="ARBA" id="ARBA00022989"/>
    </source>
</evidence>
<accession>A2C1Q8</accession>
<dbReference type="GO" id="GO:0016780">
    <property type="term" value="F:phosphotransferase activity, for other substituted phosphate groups"/>
    <property type="evidence" value="ECO:0007669"/>
    <property type="project" value="InterPro"/>
</dbReference>
<feature type="transmembrane region" description="Helical" evidence="8">
    <location>
        <begin position="263"/>
        <end position="283"/>
    </location>
</feature>
<keyword evidence="7" id="KW-0479">Metal-binding</keyword>
<evidence type="ECO:0000256" key="3">
    <source>
        <dbReference type="ARBA" id="ARBA00022679"/>
    </source>
</evidence>
<dbReference type="GO" id="GO:0044038">
    <property type="term" value="P:cell wall macromolecule biosynthetic process"/>
    <property type="evidence" value="ECO:0007669"/>
    <property type="project" value="TreeGrafter"/>
</dbReference>
<feature type="transmembrane region" description="Helical" evidence="8">
    <location>
        <begin position="289"/>
        <end position="306"/>
    </location>
</feature>
<keyword evidence="3 9" id="KW-0808">Transferase</keyword>
<feature type="transmembrane region" description="Helical" evidence="8">
    <location>
        <begin position="147"/>
        <end position="166"/>
    </location>
</feature>
<dbReference type="PANTHER" id="PTHR22926:SF3">
    <property type="entry name" value="UNDECAPRENYL-PHOSPHATE ALPHA-N-ACETYLGLUCOSAMINYL 1-PHOSPHATE TRANSFERASE"/>
    <property type="match status" value="1"/>
</dbReference>
<keyword evidence="7" id="KW-0460">Magnesium</keyword>
<feature type="transmembrane region" description="Helical" evidence="8">
    <location>
        <begin position="39"/>
        <end position="60"/>
    </location>
</feature>
<dbReference type="GO" id="GO:0071555">
    <property type="term" value="P:cell wall organization"/>
    <property type="evidence" value="ECO:0007669"/>
    <property type="project" value="TreeGrafter"/>
</dbReference>
<evidence type="ECO:0000256" key="1">
    <source>
        <dbReference type="ARBA" id="ARBA00004651"/>
    </source>
</evidence>
<dbReference type="GO" id="GO:0009103">
    <property type="term" value="P:lipopolysaccharide biosynthetic process"/>
    <property type="evidence" value="ECO:0007669"/>
    <property type="project" value="TreeGrafter"/>
</dbReference>
<dbReference type="AlphaFoldDB" id="A2C1Q8"/>
<feature type="binding site" evidence="7">
    <location>
        <position position="142"/>
    </location>
    <ligand>
        <name>Mg(2+)</name>
        <dbReference type="ChEBI" id="CHEBI:18420"/>
    </ligand>
</feature>
<proteinExistence type="predicted"/>
<feature type="transmembrane region" description="Helical" evidence="8">
    <location>
        <begin position="172"/>
        <end position="190"/>
    </location>
</feature>
<dbReference type="PANTHER" id="PTHR22926">
    <property type="entry name" value="PHOSPHO-N-ACETYLMURAMOYL-PENTAPEPTIDE-TRANSFERASE"/>
    <property type="match status" value="1"/>
</dbReference>
<keyword evidence="2" id="KW-1003">Cell membrane</keyword>
<dbReference type="KEGG" id="pme:NATL1_08601"/>
<keyword evidence="6 8" id="KW-0472">Membrane</keyword>